<dbReference type="PRINTS" id="PR00722">
    <property type="entry name" value="CHYMOTRYPSIN"/>
</dbReference>
<protein>
    <submittedName>
        <fullName evidence="4">V8-like Glu-specific endopeptidase</fullName>
    </submittedName>
</protein>
<dbReference type="SUPFAM" id="SSF50494">
    <property type="entry name" value="Trypsin-like serine proteases"/>
    <property type="match status" value="1"/>
</dbReference>
<keyword evidence="1 2" id="KW-0732">Signal</keyword>
<evidence type="ECO:0000256" key="2">
    <source>
        <dbReference type="SAM" id="SignalP"/>
    </source>
</evidence>
<evidence type="ECO:0000256" key="1">
    <source>
        <dbReference type="ARBA" id="ARBA00022729"/>
    </source>
</evidence>
<evidence type="ECO:0000313" key="4">
    <source>
        <dbReference type="EMBL" id="MBP2323276.1"/>
    </source>
</evidence>
<dbReference type="Pfam" id="PF00089">
    <property type="entry name" value="Trypsin"/>
    <property type="match status" value="1"/>
</dbReference>
<proteinExistence type="predicted"/>
<dbReference type="InterPro" id="IPR001314">
    <property type="entry name" value="Peptidase_S1A"/>
</dbReference>
<evidence type="ECO:0000259" key="3">
    <source>
        <dbReference type="PROSITE" id="PS50240"/>
    </source>
</evidence>
<feature type="domain" description="Peptidase S1" evidence="3">
    <location>
        <begin position="14"/>
        <end position="237"/>
    </location>
</feature>
<dbReference type="Gene3D" id="2.130.10.130">
    <property type="entry name" value="Integrin alpha, N-terminal"/>
    <property type="match status" value="2"/>
</dbReference>
<dbReference type="EMBL" id="JAGINW010000001">
    <property type="protein sequence ID" value="MBP2323276.1"/>
    <property type="molecule type" value="Genomic_DNA"/>
</dbReference>
<dbReference type="Proteomes" id="UP001519332">
    <property type="component" value="Unassembled WGS sequence"/>
</dbReference>
<dbReference type="PANTHER" id="PTHR46580">
    <property type="entry name" value="SENSOR KINASE-RELATED"/>
    <property type="match status" value="1"/>
</dbReference>
<comment type="caution">
    <text evidence="4">The sequence shown here is derived from an EMBL/GenBank/DDBJ whole genome shotgun (WGS) entry which is preliminary data.</text>
</comment>
<gene>
    <name evidence="4" type="ORF">JOF56_003661</name>
</gene>
<dbReference type="Pfam" id="PF01839">
    <property type="entry name" value="FG-GAP"/>
    <property type="match status" value="1"/>
</dbReference>
<dbReference type="InterPro" id="IPR013517">
    <property type="entry name" value="FG-GAP"/>
</dbReference>
<feature type="signal peptide" evidence="2">
    <location>
        <begin position="1"/>
        <end position="22"/>
    </location>
</feature>
<dbReference type="InterPro" id="IPR043504">
    <property type="entry name" value="Peptidase_S1_PA_chymotrypsin"/>
</dbReference>
<dbReference type="InterPro" id="IPR001254">
    <property type="entry name" value="Trypsin_dom"/>
</dbReference>
<sequence>MRVASLVAATAAIVLGASSAQALVGDEVADGNYRFTAKIEVGNSVRNCSGALISQDWLLTAKQCFVENTAPGAPAHATKATIGKTRLSSSAGEVVDVVHVIPRGDRDLALAKLARPVNVPTLQFGSSPAATNDVLRIAGYGRTNTEWLPDRLHAGTFTVQNVTPTTFAVDSAATGQPSICRGDGGGPVFRENNGTFQLIGITSTSWQGGCLGETETRRGGVATRLDDIVSWIQTNQFDPVAVPQAKSITASWKVPTVSGLVPNLKLHGSTDPAVPIGQQTLLAGPGRLTAFTHQGLKPKQTWYYKVVMVDPATGLDGPVSPVVSAKTTGALQSDFNGDRKEDVATFVQGSSSDVYVSRSTGQNFIEDNQIWHDFFAEPGQLPLSGDFNGDGKADIVAFTRGDTGDAWVSLSAGTGFQPTTLWHGDFAFRSEVPAVGDVNGDGKDDIVVFTQGSSGDVYVALSTGSAFMTSEKWHENFAFNAEFPAVGDVNGDGRDDIVTFFRGQAGNAQRGDVYVALSTGSKFGDTPFAPLWHNYFAIDDEIPGVGDFDGDGKDDIVVFVRGTEGDVYVAPSNGSEFADPGRIWHHLFAPNSEVPVPRLIP</sequence>
<dbReference type="SMART" id="SM00020">
    <property type="entry name" value="Tryp_SPc"/>
    <property type="match status" value="1"/>
</dbReference>
<dbReference type="Gene3D" id="2.40.10.10">
    <property type="entry name" value="Trypsin-like serine proteases"/>
    <property type="match status" value="1"/>
</dbReference>
<name>A0ABS4THH0_9PSEU</name>
<dbReference type="InterPro" id="IPR009003">
    <property type="entry name" value="Peptidase_S1_PA"/>
</dbReference>
<dbReference type="PROSITE" id="PS50240">
    <property type="entry name" value="TRYPSIN_DOM"/>
    <property type="match status" value="1"/>
</dbReference>
<organism evidence="4 5">
    <name type="scientific">Kibdelosporangium banguiense</name>
    <dbReference type="NCBI Taxonomy" id="1365924"/>
    <lineage>
        <taxon>Bacteria</taxon>
        <taxon>Bacillati</taxon>
        <taxon>Actinomycetota</taxon>
        <taxon>Actinomycetes</taxon>
        <taxon>Pseudonocardiales</taxon>
        <taxon>Pseudonocardiaceae</taxon>
        <taxon>Kibdelosporangium</taxon>
    </lineage>
</organism>
<dbReference type="Pfam" id="PF13517">
    <property type="entry name" value="FG-GAP_3"/>
    <property type="match status" value="1"/>
</dbReference>
<feature type="chain" id="PRO_5046031920" evidence="2">
    <location>
        <begin position="23"/>
        <end position="601"/>
    </location>
</feature>
<keyword evidence="5" id="KW-1185">Reference proteome</keyword>
<dbReference type="RefSeq" id="WP_209639416.1">
    <property type="nucleotide sequence ID" value="NZ_JAGINW010000001.1"/>
</dbReference>
<dbReference type="InterPro" id="IPR028994">
    <property type="entry name" value="Integrin_alpha_N"/>
</dbReference>
<dbReference type="SUPFAM" id="SSF69318">
    <property type="entry name" value="Integrin alpha N-terminal domain"/>
    <property type="match status" value="1"/>
</dbReference>
<evidence type="ECO:0000313" key="5">
    <source>
        <dbReference type="Proteomes" id="UP001519332"/>
    </source>
</evidence>
<accession>A0ABS4THH0</accession>
<reference evidence="4 5" key="1">
    <citation type="submission" date="2021-03" db="EMBL/GenBank/DDBJ databases">
        <title>Sequencing the genomes of 1000 actinobacteria strains.</title>
        <authorList>
            <person name="Klenk H.-P."/>
        </authorList>
    </citation>
    <scope>NUCLEOTIDE SEQUENCE [LARGE SCALE GENOMIC DNA]</scope>
    <source>
        <strain evidence="4 5">DSM 46670</strain>
    </source>
</reference>